<feature type="transmembrane region" description="Helical" evidence="2">
    <location>
        <begin position="63"/>
        <end position="83"/>
    </location>
</feature>
<evidence type="ECO:0000313" key="4">
    <source>
        <dbReference type="Proteomes" id="UP000002534"/>
    </source>
</evidence>
<dbReference type="GO" id="GO:0005886">
    <property type="term" value="C:plasma membrane"/>
    <property type="evidence" value="ECO:0007669"/>
    <property type="project" value="TreeGrafter"/>
</dbReference>
<dbReference type="KEGG" id="pca:Pcar_2247"/>
<dbReference type="InterPro" id="IPR002528">
    <property type="entry name" value="MATE_fam"/>
</dbReference>
<keyword evidence="1" id="KW-0813">Transport</keyword>
<keyword evidence="4" id="KW-1185">Reference proteome</keyword>
<feature type="transmembrane region" description="Helical" evidence="2">
    <location>
        <begin position="429"/>
        <end position="450"/>
    </location>
</feature>
<keyword evidence="2" id="KW-1133">Transmembrane helix</keyword>
<feature type="transmembrane region" description="Helical" evidence="2">
    <location>
        <begin position="250"/>
        <end position="273"/>
    </location>
</feature>
<keyword evidence="2" id="KW-0472">Membrane</keyword>
<dbReference type="PANTHER" id="PTHR43298">
    <property type="entry name" value="MULTIDRUG RESISTANCE PROTEIN NORM-RELATED"/>
    <property type="match status" value="1"/>
</dbReference>
<name>Q3A2C1_SYNC1</name>
<evidence type="ECO:0000256" key="2">
    <source>
        <dbReference type="SAM" id="Phobius"/>
    </source>
</evidence>
<sequence length="464" mass="49376">MNIFPVAKSRLCGMKIESFALMKLTGPILTAHLAQQALAFTDTVMAGRVGATDLAGVAVGASLWIPVSLFIYGVLLAVTPMVAQMHGAGRTTETGPLVRRGLWVALPMVVMAMLMLRHAGGVFVLMEVIPQVASIASNYLKAIAWGLPAAAVFFLLRNLSEGMGLARPSMLIGLASLPINVAANFVFIYGKLGFPALGGVGCGWASTLTLWFMCGCMCATILWGRGYAVTHCFDFRRSCGEEGAMHILRLGFPIGCSLLVESSVFALIALFLAPLGASVVASHQITLNYSATVFMIPLSVSSAITIRVGHAVGSRARDLARLTTRTGLLMNTVIAIMTAAFTVFFAEQIACLYTFDRQVIGMVVGLLYLNALYQVSDAFQVGAIAALRGYKDTRVPLLLILVAFWGIAMPLGYSLSLTSFWGAPMGAKGFWISLVVGLSISAVLLGGRLCRLQRGMARMENGGE</sequence>
<accession>Q3A2C1</accession>
<feature type="transmembrane region" description="Helical" evidence="2">
    <location>
        <begin position="104"/>
        <end position="126"/>
    </location>
</feature>
<dbReference type="AlphaFoldDB" id="Q3A2C1"/>
<dbReference type="PANTHER" id="PTHR43298:SF2">
    <property type="entry name" value="FMN_FAD EXPORTER YEEO-RELATED"/>
    <property type="match status" value="1"/>
</dbReference>
<feature type="transmembrane region" description="Helical" evidence="2">
    <location>
        <begin position="138"/>
        <end position="156"/>
    </location>
</feature>
<evidence type="ECO:0000256" key="1">
    <source>
        <dbReference type="ARBA" id="ARBA00022448"/>
    </source>
</evidence>
<dbReference type="HOGENOM" id="CLU_012893_6_0_7"/>
<feature type="transmembrane region" description="Helical" evidence="2">
    <location>
        <begin position="168"/>
        <end position="190"/>
    </location>
</feature>
<dbReference type="GO" id="GO:0042910">
    <property type="term" value="F:xenobiotic transmembrane transporter activity"/>
    <property type="evidence" value="ECO:0007669"/>
    <property type="project" value="InterPro"/>
</dbReference>
<reference evidence="4" key="1">
    <citation type="submission" date="2005-10" db="EMBL/GenBank/DDBJ databases">
        <title>Complete sequence of Pelobacter carbinolicus DSM 2380.</title>
        <authorList>
            <person name="Copeland A."/>
            <person name="Lucas S."/>
            <person name="Lapidus A."/>
            <person name="Barry K."/>
            <person name="Detter J.C."/>
            <person name="Glavina T."/>
            <person name="Hammon N."/>
            <person name="Israni S."/>
            <person name="Pitluck S."/>
            <person name="Chertkov O."/>
            <person name="Schmutz J."/>
            <person name="Larimer F."/>
            <person name="Land M."/>
            <person name="Kyrpides N."/>
            <person name="Ivanova N."/>
            <person name="Richardson P."/>
        </authorList>
    </citation>
    <scope>NUCLEOTIDE SEQUENCE [LARGE SCALE GENOMIC DNA]</scope>
    <source>
        <strain evidence="4">DSM 2380 / NBRC 103641 / GraBd1</strain>
    </source>
</reference>
<dbReference type="Pfam" id="PF01554">
    <property type="entry name" value="MatE"/>
    <property type="match status" value="2"/>
</dbReference>
<keyword evidence="2" id="KW-0812">Transmembrane</keyword>
<dbReference type="STRING" id="338963.Pcar_2247"/>
<dbReference type="RefSeq" id="WP_011342003.1">
    <property type="nucleotide sequence ID" value="NC_007498.2"/>
</dbReference>
<dbReference type="GO" id="GO:0015297">
    <property type="term" value="F:antiporter activity"/>
    <property type="evidence" value="ECO:0007669"/>
    <property type="project" value="InterPro"/>
</dbReference>
<evidence type="ECO:0000313" key="3">
    <source>
        <dbReference type="EMBL" id="ABA89486.1"/>
    </source>
</evidence>
<dbReference type="CDD" id="cd13131">
    <property type="entry name" value="MATE_NorM_like"/>
    <property type="match status" value="1"/>
</dbReference>
<feature type="transmembrane region" description="Helical" evidence="2">
    <location>
        <begin position="210"/>
        <end position="229"/>
    </location>
</feature>
<proteinExistence type="predicted"/>
<feature type="transmembrane region" description="Helical" evidence="2">
    <location>
        <begin position="397"/>
        <end position="423"/>
    </location>
</feature>
<dbReference type="EMBL" id="CP000142">
    <property type="protein sequence ID" value="ABA89486.1"/>
    <property type="molecule type" value="Genomic_DNA"/>
</dbReference>
<reference evidence="3 4" key="2">
    <citation type="journal article" date="2012" name="BMC Genomics">
        <title>The genome of Pelobacter carbinolicus reveals surprising metabolic capabilities and physiological features.</title>
        <authorList>
            <person name="Aklujkar M."/>
            <person name="Haveman S.A."/>
            <person name="Didonato R.Jr."/>
            <person name="Chertkov O."/>
            <person name="Han C.S."/>
            <person name="Land M.L."/>
            <person name="Brown P."/>
            <person name="Lovley D.R."/>
        </authorList>
    </citation>
    <scope>NUCLEOTIDE SEQUENCE [LARGE SCALE GENOMIC DNA]</scope>
    <source>
        <strain evidence="4">DSM 2380 / NBRC 103641 / GraBd1</strain>
    </source>
</reference>
<protein>
    <submittedName>
        <fullName evidence="3">Sodium-driven efflux pump, MatE and MatE domain-containing</fullName>
    </submittedName>
</protein>
<dbReference type="InterPro" id="IPR050222">
    <property type="entry name" value="MATE_MdtK"/>
</dbReference>
<dbReference type="Proteomes" id="UP000002534">
    <property type="component" value="Chromosome"/>
</dbReference>
<dbReference type="OrthoDB" id="9780160at2"/>
<organism evidence="3 4">
    <name type="scientific">Syntrophotalea carbinolica (strain DSM 2380 / NBRC 103641 / GraBd1)</name>
    <name type="common">Pelobacter carbinolicus</name>
    <dbReference type="NCBI Taxonomy" id="338963"/>
    <lineage>
        <taxon>Bacteria</taxon>
        <taxon>Pseudomonadati</taxon>
        <taxon>Thermodesulfobacteriota</taxon>
        <taxon>Desulfuromonadia</taxon>
        <taxon>Desulfuromonadales</taxon>
        <taxon>Syntrophotaleaceae</taxon>
        <taxon>Syntrophotalea</taxon>
    </lineage>
</organism>
<feature type="transmembrane region" description="Helical" evidence="2">
    <location>
        <begin position="285"/>
        <end position="306"/>
    </location>
</feature>
<dbReference type="eggNOG" id="COG0534">
    <property type="taxonomic scope" value="Bacteria"/>
</dbReference>
<feature type="transmembrane region" description="Helical" evidence="2">
    <location>
        <begin position="358"/>
        <end position="376"/>
    </location>
</feature>
<feature type="transmembrane region" description="Helical" evidence="2">
    <location>
        <begin position="327"/>
        <end position="346"/>
    </location>
</feature>
<gene>
    <name evidence="3" type="primary">norM</name>
    <name evidence="3" type="ordered locus">Pcar_2247</name>
</gene>
<dbReference type="NCBIfam" id="TIGR00797">
    <property type="entry name" value="matE"/>
    <property type="match status" value="1"/>
</dbReference>